<keyword evidence="7" id="KW-0227">DNA damage</keyword>
<dbReference type="SMART" id="SM00987">
    <property type="entry name" value="UreE_C"/>
    <property type="match status" value="1"/>
</dbReference>
<keyword evidence="11" id="KW-0234">DNA repair</keyword>
<keyword evidence="5" id="KW-0004">4Fe-4S</keyword>
<evidence type="ECO:0000256" key="7">
    <source>
        <dbReference type="ARBA" id="ARBA00022763"/>
    </source>
</evidence>
<comment type="caution">
    <text evidence="14">The sequence shown here is derived from an EMBL/GenBank/DDBJ whole genome shotgun (WGS) entry which is preliminary data.</text>
</comment>
<evidence type="ECO:0000256" key="4">
    <source>
        <dbReference type="ARBA" id="ARBA00019403"/>
    </source>
</evidence>
<feature type="compositionally biased region" description="Low complexity" evidence="12">
    <location>
        <begin position="23"/>
        <end position="45"/>
    </location>
</feature>
<dbReference type="Proteomes" id="UP000238218">
    <property type="component" value="Unassembled WGS sequence"/>
</dbReference>
<evidence type="ECO:0000256" key="9">
    <source>
        <dbReference type="ARBA" id="ARBA00023004"/>
    </source>
</evidence>
<protein>
    <recommendedName>
        <fullName evidence="4">Type-4 uracil-DNA glycosylase</fullName>
        <ecNumber evidence="3">3.2.2.27</ecNumber>
    </recommendedName>
</protein>
<keyword evidence="15" id="KW-1185">Reference proteome</keyword>
<keyword evidence="10" id="KW-0411">Iron-sulfur</keyword>
<name>A0ABX5FC33_9CHRO</name>
<evidence type="ECO:0000256" key="11">
    <source>
        <dbReference type="ARBA" id="ARBA00023204"/>
    </source>
</evidence>
<dbReference type="SUPFAM" id="SSF52141">
    <property type="entry name" value="Uracil-DNA glycosylase-like"/>
    <property type="match status" value="1"/>
</dbReference>
<dbReference type="InterPro" id="IPR036895">
    <property type="entry name" value="Uracil-DNA_glycosylase-like_sf"/>
</dbReference>
<accession>A0ABX5FC33</accession>
<comment type="similarity">
    <text evidence="2">Belongs to the uracil-DNA glycosylase (UDG) superfamily. Type 4 (UDGa) family.</text>
</comment>
<dbReference type="InterPro" id="IPR051536">
    <property type="entry name" value="UDG_Type-4/5"/>
</dbReference>
<dbReference type="PANTHER" id="PTHR33693:SF1">
    <property type="entry name" value="TYPE-4 URACIL-DNA GLYCOSYLASE"/>
    <property type="match status" value="1"/>
</dbReference>
<keyword evidence="6" id="KW-0479">Metal-binding</keyword>
<dbReference type="NCBIfam" id="TIGR00758">
    <property type="entry name" value="UDG_fam4"/>
    <property type="match status" value="1"/>
</dbReference>
<keyword evidence="8" id="KW-0378">Hydrolase</keyword>
<evidence type="ECO:0000256" key="2">
    <source>
        <dbReference type="ARBA" id="ARBA00006521"/>
    </source>
</evidence>
<gene>
    <name evidence="14" type="ORF">C7B81_04575</name>
</gene>
<dbReference type="Gene3D" id="3.40.470.10">
    <property type="entry name" value="Uracil-DNA glycosylase-like domain"/>
    <property type="match status" value="1"/>
</dbReference>
<evidence type="ECO:0000256" key="6">
    <source>
        <dbReference type="ARBA" id="ARBA00022723"/>
    </source>
</evidence>
<dbReference type="EC" id="3.2.2.27" evidence="3"/>
<organism evidence="14 15">
    <name type="scientific">Aphanothece cf. minutissima CCALA 015</name>
    <dbReference type="NCBI Taxonomy" id="2107695"/>
    <lineage>
        <taxon>Bacteria</taxon>
        <taxon>Bacillati</taxon>
        <taxon>Cyanobacteriota</taxon>
        <taxon>Cyanophyceae</taxon>
        <taxon>Oscillatoriophycideae</taxon>
        <taxon>Chroococcales</taxon>
        <taxon>Aphanothecaceae</taxon>
        <taxon>Aphanothece</taxon>
    </lineage>
</organism>
<feature type="domain" description="Uracil-DNA glycosylase-like" evidence="13">
    <location>
        <begin position="89"/>
        <end position="241"/>
    </location>
</feature>
<evidence type="ECO:0000313" key="15">
    <source>
        <dbReference type="Proteomes" id="UP000238218"/>
    </source>
</evidence>
<reference evidence="14 15" key="2">
    <citation type="submission" date="2018-03" db="EMBL/GenBank/DDBJ databases">
        <title>The ancient ancestry and fast evolution of plastids.</title>
        <authorList>
            <person name="Moore K.R."/>
            <person name="Magnabosco C."/>
            <person name="Momper L."/>
            <person name="Gold D.A."/>
            <person name="Bosak T."/>
            <person name="Fournier G.P."/>
        </authorList>
    </citation>
    <scope>NUCLEOTIDE SEQUENCE [LARGE SCALE GENOMIC DNA]</scope>
    <source>
        <strain evidence="14 15">CCALA 015</strain>
    </source>
</reference>
<dbReference type="EMBL" id="PVWP01000002">
    <property type="protein sequence ID" value="PSB38829.1"/>
    <property type="molecule type" value="Genomic_DNA"/>
</dbReference>
<keyword evidence="9" id="KW-0408">Iron</keyword>
<evidence type="ECO:0000256" key="10">
    <source>
        <dbReference type="ARBA" id="ARBA00023014"/>
    </source>
</evidence>
<dbReference type="PANTHER" id="PTHR33693">
    <property type="entry name" value="TYPE-5 URACIL-DNA GLYCOSYLASE"/>
    <property type="match status" value="1"/>
</dbReference>
<proteinExistence type="inferred from homology"/>
<dbReference type="InterPro" id="IPR005122">
    <property type="entry name" value="Uracil-DNA_glycosylase-like"/>
</dbReference>
<sequence length="257" mass="27648">MANNGAMAPDHLQPSPRQPSPLQPSLLGEDPATAEPAAREPTATEATATVHTAGVIDAPAGPPDLAALERDCRECRRCGLAEGRRTVVVSRGDPAARLMVIGEGPGAQEDASGRPFVGRAGQLLDQMLASVGLDSERDAYVCNVVKCRPPDNRRPTPQEIAACAPWLAAQIAAVDPAVVLLAGATALEGVLGIKGGITRLRGRWHPWQGRWVMPVFHPSYLLRNPSREKGSPKWLTWQDLQEVRRRLEEDRPPTPSL</sequence>
<comment type="catalytic activity">
    <reaction evidence="1">
        <text>Hydrolyzes single-stranded DNA or mismatched double-stranded DNA and polynucleotides, releasing free uracil.</text>
        <dbReference type="EC" id="3.2.2.27"/>
    </reaction>
</comment>
<reference evidence="14 15" key="1">
    <citation type="submission" date="2018-02" db="EMBL/GenBank/DDBJ databases">
        <authorList>
            <person name="Moore K."/>
            <person name="Momper L."/>
        </authorList>
    </citation>
    <scope>NUCLEOTIDE SEQUENCE [LARGE SCALE GENOMIC DNA]</scope>
    <source>
        <strain evidence="14 15">CCALA 015</strain>
    </source>
</reference>
<evidence type="ECO:0000256" key="1">
    <source>
        <dbReference type="ARBA" id="ARBA00001400"/>
    </source>
</evidence>
<evidence type="ECO:0000256" key="8">
    <source>
        <dbReference type="ARBA" id="ARBA00022801"/>
    </source>
</evidence>
<dbReference type="InterPro" id="IPR005273">
    <property type="entry name" value="Ura-DNA_glyco_family4"/>
</dbReference>
<evidence type="ECO:0000256" key="3">
    <source>
        <dbReference type="ARBA" id="ARBA00012030"/>
    </source>
</evidence>
<evidence type="ECO:0000256" key="12">
    <source>
        <dbReference type="SAM" id="MobiDB-lite"/>
    </source>
</evidence>
<evidence type="ECO:0000313" key="14">
    <source>
        <dbReference type="EMBL" id="PSB38829.1"/>
    </source>
</evidence>
<dbReference type="SMART" id="SM00986">
    <property type="entry name" value="UDG"/>
    <property type="match status" value="1"/>
</dbReference>
<evidence type="ECO:0000259" key="13">
    <source>
        <dbReference type="SMART" id="SM00986"/>
    </source>
</evidence>
<dbReference type="Pfam" id="PF03167">
    <property type="entry name" value="UDG"/>
    <property type="match status" value="1"/>
</dbReference>
<feature type="region of interest" description="Disordered" evidence="12">
    <location>
        <begin position="1"/>
        <end position="45"/>
    </location>
</feature>
<dbReference type="CDD" id="cd10030">
    <property type="entry name" value="UDG-F4_TTUDGA_SPO1dp_like"/>
    <property type="match status" value="1"/>
</dbReference>
<evidence type="ECO:0000256" key="5">
    <source>
        <dbReference type="ARBA" id="ARBA00022485"/>
    </source>
</evidence>